<keyword evidence="1" id="KW-1133">Transmembrane helix</keyword>
<dbReference type="Proteomes" id="UP000887569">
    <property type="component" value="Unplaced"/>
</dbReference>
<keyword evidence="2" id="KW-1185">Reference proteome</keyword>
<reference evidence="3" key="1">
    <citation type="submission" date="2022-11" db="UniProtKB">
        <authorList>
            <consortium name="WormBaseParasite"/>
        </authorList>
    </citation>
    <scope>IDENTIFICATION</scope>
</reference>
<organism evidence="2 3">
    <name type="scientific">Parascaris univalens</name>
    <name type="common">Nematode worm</name>
    <dbReference type="NCBI Taxonomy" id="6257"/>
    <lineage>
        <taxon>Eukaryota</taxon>
        <taxon>Metazoa</taxon>
        <taxon>Ecdysozoa</taxon>
        <taxon>Nematoda</taxon>
        <taxon>Chromadorea</taxon>
        <taxon>Rhabditida</taxon>
        <taxon>Spirurina</taxon>
        <taxon>Ascaridomorpha</taxon>
        <taxon>Ascaridoidea</taxon>
        <taxon>Ascarididae</taxon>
        <taxon>Parascaris</taxon>
    </lineage>
</organism>
<keyword evidence="1" id="KW-0812">Transmembrane</keyword>
<dbReference type="AlphaFoldDB" id="A0A915BDZ4"/>
<name>A0A915BDZ4_PARUN</name>
<evidence type="ECO:0000313" key="3">
    <source>
        <dbReference type="WBParaSite" id="PgR036_g043_t01"/>
    </source>
</evidence>
<keyword evidence="1" id="KW-0472">Membrane</keyword>
<proteinExistence type="predicted"/>
<evidence type="ECO:0000256" key="1">
    <source>
        <dbReference type="SAM" id="Phobius"/>
    </source>
</evidence>
<protein>
    <submittedName>
        <fullName evidence="3">Uncharacterized protein</fullName>
    </submittedName>
</protein>
<evidence type="ECO:0000313" key="2">
    <source>
        <dbReference type="Proteomes" id="UP000887569"/>
    </source>
</evidence>
<feature type="transmembrane region" description="Helical" evidence="1">
    <location>
        <begin position="77"/>
        <end position="95"/>
    </location>
</feature>
<dbReference type="WBParaSite" id="PgR036_g043_t01">
    <property type="protein sequence ID" value="PgR036_g043_t01"/>
    <property type="gene ID" value="PgR036_g043"/>
</dbReference>
<accession>A0A915BDZ4</accession>
<sequence length="109" mass="12404">GKGDSTLSAQKSARIGRQNVLCFSFDLSMSMSLCQLCVLQKTIQTSVVVDILCLLCTRRECISSSIFSILMRYLRNILFALERIFIVIAFGDILFSHRNKINFSHLQCY</sequence>